<protein>
    <submittedName>
        <fullName evidence="1">Uncharacterized protein</fullName>
    </submittedName>
</protein>
<evidence type="ECO:0000313" key="2">
    <source>
        <dbReference type="Proteomes" id="UP001160499"/>
    </source>
</evidence>
<dbReference type="Proteomes" id="UP001160499">
    <property type="component" value="Unassembled WGS sequence"/>
</dbReference>
<organism evidence="1 2">
    <name type="scientific">Streptomyces pseudovenezuelae</name>
    <dbReference type="NCBI Taxonomy" id="67350"/>
    <lineage>
        <taxon>Bacteria</taxon>
        <taxon>Bacillati</taxon>
        <taxon>Actinomycetota</taxon>
        <taxon>Actinomycetes</taxon>
        <taxon>Kitasatosporales</taxon>
        <taxon>Streptomycetaceae</taxon>
        <taxon>Streptomyces</taxon>
        <taxon>Streptomyces aurantiacus group</taxon>
    </lineage>
</organism>
<sequence length="47" mass="4766">MIPKHVILLVAMLLVAGLAASGLYVTAGGPSKEPVKQSMQNGPNGCC</sequence>
<evidence type="ECO:0000313" key="1">
    <source>
        <dbReference type="EMBL" id="MDH6216900.1"/>
    </source>
</evidence>
<reference evidence="1 2" key="1">
    <citation type="submission" date="2023-04" db="EMBL/GenBank/DDBJ databases">
        <title>Forest soil microbial communities from Buena Vista Peninsula, Colon Province, Panama.</title>
        <authorList>
            <person name="Bouskill N."/>
        </authorList>
    </citation>
    <scope>NUCLEOTIDE SEQUENCE [LARGE SCALE GENOMIC DNA]</scope>
    <source>
        <strain evidence="1 2">GGS1</strain>
    </source>
</reference>
<accession>A0ABT6LKR4</accession>
<proteinExistence type="predicted"/>
<dbReference type="EMBL" id="JARXVH010000006">
    <property type="protein sequence ID" value="MDH6216900.1"/>
    <property type="molecule type" value="Genomic_DNA"/>
</dbReference>
<name>A0ABT6LKR4_9ACTN</name>
<dbReference type="RefSeq" id="WP_280877845.1">
    <property type="nucleotide sequence ID" value="NZ_JARXVH010000006.1"/>
</dbReference>
<gene>
    <name evidence="1" type="ORF">M2283_004218</name>
</gene>
<keyword evidence="2" id="KW-1185">Reference proteome</keyword>
<comment type="caution">
    <text evidence="1">The sequence shown here is derived from an EMBL/GenBank/DDBJ whole genome shotgun (WGS) entry which is preliminary data.</text>
</comment>